<proteinExistence type="predicted"/>
<dbReference type="Proteomes" id="UP000285343">
    <property type="component" value="Unassembled WGS sequence"/>
</dbReference>
<reference evidence="1 2" key="1">
    <citation type="submission" date="2018-08" db="EMBL/GenBank/DDBJ databases">
        <title>A genome reference for cultivated species of the human gut microbiota.</title>
        <authorList>
            <person name="Zou Y."/>
            <person name="Xue W."/>
            <person name="Luo G."/>
        </authorList>
    </citation>
    <scope>NUCLEOTIDE SEQUENCE [LARGE SCALE GENOMIC DNA]</scope>
    <source>
        <strain evidence="1 2">AF14-42</strain>
    </source>
</reference>
<comment type="caution">
    <text evidence="1">The sequence shown here is derived from an EMBL/GenBank/DDBJ whole genome shotgun (WGS) entry which is preliminary data.</text>
</comment>
<gene>
    <name evidence="1" type="ORF">DWW14_00040</name>
</gene>
<dbReference type="EMBL" id="QRZC01000001">
    <property type="protein sequence ID" value="RGV46370.1"/>
    <property type="molecule type" value="Genomic_DNA"/>
</dbReference>
<dbReference type="AlphaFoldDB" id="A0A412XLZ9"/>
<evidence type="ECO:0000313" key="2">
    <source>
        <dbReference type="Proteomes" id="UP000285343"/>
    </source>
</evidence>
<protein>
    <submittedName>
        <fullName evidence="1">Uncharacterized protein</fullName>
    </submittedName>
</protein>
<accession>A0A412XLZ9</accession>
<evidence type="ECO:0000313" key="1">
    <source>
        <dbReference type="EMBL" id="RGV46370.1"/>
    </source>
</evidence>
<name>A0A412XLZ9_BACUN</name>
<sequence>MVDNLKKIDMKLPILELAQLKTKAERRPFCEEYGLSHKQLKRIIDDYNQGKYKVENEYIEVAPPSGEARELPNVPQTTIGQEPAVRKVPQAPSQGGWCYEIQNDKSHQKISGTDGKIPEKVVNAFMFNQIVSGLKAFAEAVCLFKELFFPNK</sequence>
<organism evidence="1 2">
    <name type="scientific">Bacteroides uniformis</name>
    <dbReference type="NCBI Taxonomy" id="820"/>
    <lineage>
        <taxon>Bacteria</taxon>
        <taxon>Pseudomonadati</taxon>
        <taxon>Bacteroidota</taxon>
        <taxon>Bacteroidia</taxon>
        <taxon>Bacteroidales</taxon>
        <taxon>Bacteroidaceae</taxon>
        <taxon>Bacteroides</taxon>
    </lineage>
</organism>